<name>A0A1B6LAA7_9HEMI</name>
<gene>
    <name evidence="1" type="ORF">g.47476</name>
</gene>
<dbReference type="AlphaFoldDB" id="A0A1B6LAA7"/>
<organism evidence="1">
    <name type="scientific">Graphocephala atropunctata</name>
    <dbReference type="NCBI Taxonomy" id="36148"/>
    <lineage>
        <taxon>Eukaryota</taxon>
        <taxon>Metazoa</taxon>
        <taxon>Ecdysozoa</taxon>
        <taxon>Arthropoda</taxon>
        <taxon>Hexapoda</taxon>
        <taxon>Insecta</taxon>
        <taxon>Pterygota</taxon>
        <taxon>Neoptera</taxon>
        <taxon>Paraneoptera</taxon>
        <taxon>Hemiptera</taxon>
        <taxon>Auchenorrhyncha</taxon>
        <taxon>Membracoidea</taxon>
        <taxon>Cicadellidae</taxon>
        <taxon>Cicadellinae</taxon>
        <taxon>Cicadellini</taxon>
        <taxon>Graphocephala</taxon>
    </lineage>
</organism>
<sequence>MLEAHSNLYVYGFSGELLTTLAVSDFIAVEGEYVVYITYASVLNIWTCRTPNVATITLDLGPDRSIGRNIVSGSLLVLSYFDHFKVIDIQKGSFIYDVEFGARFSASFTRLVSESCYVLFKQIKVNKHQSSLSDSPSTTSTMTLERTQDNNIQTEKHLVVFDFRANTRRP</sequence>
<evidence type="ECO:0000313" key="1">
    <source>
        <dbReference type="EMBL" id="JAT20639.1"/>
    </source>
</evidence>
<proteinExistence type="predicted"/>
<protein>
    <submittedName>
        <fullName evidence="1">Uncharacterized protein</fullName>
    </submittedName>
</protein>
<dbReference type="EMBL" id="GEBQ01019338">
    <property type="protein sequence ID" value="JAT20639.1"/>
    <property type="molecule type" value="Transcribed_RNA"/>
</dbReference>
<reference evidence="1" key="1">
    <citation type="submission" date="2015-11" db="EMBL/GenBank/DDBJ databases">
        <title>De novo transcriptome assembly of four potential Pierce s Disease insect vectors from Arizona vineyards.</title>
        <authorList>
            <person name="Tassone E.E."/>
        </authorList>
    </citation>
    <scope>NUCLEOTIDE SEQUENCE</scope>
</reference>
<accession>A0A1B6LAA7</accession>